<dbReference type="InterPro" id="IPR029033">
    <property type="entry name" value="His_PPase_superfam"/>
</dbReference>
<dbReference type="SUPFAM" id="SSF53254">
    <property type="entry name" value="Phosphoglycerate mutase-like"/>
    <property type="match status" value="1"/>
</dbReference>
<dbReference type="SMART" id="SM00855">
    <property type="entry name" value="PGAM"/>
    <property type="match status" value="1"/>
</dbReference>
<dbReference type="Pfam" id="PF00300">
    <property type="entry name" value="His_Phos_1"/>
    <property type="match status" value="1"/>
</dbReference>
<feature type="active site" description="Tele-phosphohistidine intermediate" evidence="3">
    <location>
        <position position="10"/>
    </location>
</feature>
<dbReference type="InterPro" id="IPR050275">
    <property type="entry name" value="PGM_Phosphatase"/>
</dbReference>
<evidence type="ECO:0000256" key="2">
    <source>
        <dbReference type="ARBA" id="ARBA00023235"/>
    </source>
</evidence>
<name>A0A0K1RDP1_9CORY</name>
<dbReference type="PANTHER" id="PTHR48100">
    <property type="entry name" value="BROAD-SPECIFICITY PHOSPHATASE YOR283W-RELATED"/>
    <property type="match status" value="1"/>
</dbReference>
<dbReference type="GO" id="GO:0016791">
    <property type="term" value="F:phosphatase activity"/>
    <property type="evidence" value="ECO:0007669"/>
    <property type="project" value="TreeGrafter"/>
</dbReference>
<dbReference type="EMBL" id="CP012342">
    <property type="protein sequence ID" value="AKV59513.1"/>
    <property type="molecule type" value="Genomic_DNA"/>
</dbReference>
<evidence type="ECO:0000256" key="1">
    <source>
        <dbReference type="ARBA" id="ARBA00023152"/>
    </source>
</evidence>
<accession>A0A0K1RDP1</accession>
<dbReference type="InterPro" id="IPR013078">
    <property type="entry name" value="His_Pase_superF_clade-1"/>
</dbReference>
<evidence type="ECO:0000313" key="6">
    <source>
        <dbReference type="Proteomes" id="UP000060016"/>
    </source>
</evidence>
<dbReference type="PANTHER" id="PTHR48100:SF1">
    <property type="entry name" value="HISTIDINE PHOSPHATASE FAMILY PROTEIN-RELATED"/>
    <property type="match status" value="1"/>
</dbReference>
<dbReference type="AlphaFoldDB" id="A0A0K1RDP1"/>
<keyword evidence="2" id="KW-0413">Isomerase</keyword>
<dbReference type="CDD" id="cd07067">
    <property type="entry name" value="HP_PGM_like"/>
    <property type="match status" value="1"/>
</dbReference>
<sequence length="211" mass="23008">MAAMLILLRHGQTFSNVERKLDTQLPGAALTDLGQQQAREAGQAIMERFNVTRVISSEALRARQTAALGFGEVFGEIPAVAGLQEVNAGRWEMLNSREAHEAYFNAFRGFYQRNLQAAIEGGDTLDAFLTRYQAGLAPYLELGGTTVAVSHGGAIRAFAANAAFARGVSAEYAEQSHLSNCQWVVLNPGEPSRPFGEWDVVEWGHYPHPNS</sequence>
<feature type="binding site" evidence="4">
    <location>
        <position position="61"/>
    </location>
    <ligand>
        <name>substrate</name>
    </ligand>
</feature>
<evidence type="ECO:0000313" key="5">
    <source>
        <dbReference type="EMBL" id="AKV59513.1"/>
    </source>
</evidence>
<organism evidence="5 6">
    <name type="scientific">Corynebacterium riegelii</name>
    <dbReference type="NCBI Taxonomy" id="156976"/>
    <lineage>
        <taxon>Bacteria</taxon>
        <taxon>Bacillati</taxon>
        <taxon>Actinomycetota</taxon>
        <taxon>Actinomycetes</taxon>
        <taxon>Mycobacteriales</taxon>
        <taxon>Corynebacteriaceae</taxon>
        <taxon>Corynebacterium</taxon>
    </lineage>
</organism>
<dbReference type="PATRIC" id="fig|156976.3.peg.2152"/>
<dbReference type="Proteomes" id="UP000060016">
    <property type="component" value="Chromosome"/>
</dbReference>
<dbReference type="GO" id="GO:0005737">
    <property type="term" value="C:cytoplasm"/>
    <property type="evidence" value="ECO:0007669"/>
    <property type="project" value="TreeGrafter"/>
</dbReference>
<dbReference type="KEGG" id="crie:AK829_10690"/>
<evidence type="ECO:0000256" key="3">
    <source>
        <dbReference type="PIRSR" id="PIRSR613078-1"/>
    </source>
</evidence>
<feature type="binding site" evidence="4">
    <location>
        <begin position="9"/>
        <end position="16"/>
    </location>
    <ligand>
        <name>substrate</name>
    </ligand>
</feature>
<dbReference type="InterPro" id="IPR001345">
    <property type="entry name" value="PG/BPGM_mutase_AS"/>
</dbReference>
<evidence type="ECO:0000256" key="4">
    <source>
        <dbReference type="PIRSR" id="PIRSR613078-2"/>
    </source>
</evidence>
<reference evidence="5 6" key="1">
    <citation type="submission" date="2015-08" db="EMBL/GenBank/DDBJ databases">
        <authorList>
            <person name="Babu N.S."/>
            <person name="Beckwith C.J."/>
            <person name="Beseler K.G."/>
            <person name="Brison A."/>
            <person name="Carone J.V."/>
            <person name="Caskin T.P."/>
            <person name="Diamond M."/>
            <person name="Durham M.E."/>
            <person name="Foxe J.M."/>
            <person name="Go M."/>
            <person name="Henderson B.A."/>
            <person name="Jones I.B."/>
            <person name="McGettigan J.A."/>
            <person name="Micheletti S.J."/>
            <person name="Nasrallah M.E."/>
            <person name="Ortiz D."/>
            <person name="Piller C.R."/>
            <person name="Privatt S.R."/>
            <person name="Schneider S.L."/>
            <person name="Sharp S."/>
            <person name="Smith T.C."/>
            <person name="Stanton J.D."/>
            <person name="Ullery H.E."/>
            <person name="Wilson R.J."/>
            <person name="Serrano M.G."/>
            <person name="Buck G."/>
            <person name="Lee V."/>
            <person name="Wang Y."/>
            <person name="Carvalho R."/>
            <person name="Voegtly L."/>
            <person name="Shi R."/>
            <person name="Duckworth R."/>
            <person name="Johnson A."/>
            <person name="Loviza R."/>
            <person name="Walstead R."/>
            <person name="Shah Z."/>
            <person name="Kiflezghi M."/>
            <person name="Wade K."/>
            <person name="Ball S.L."/>
            <person name="Bradley K.W."/>
            <person name="Asai D.J."/>
            <person name="Bowman C.A."/>
            <person name="Russell D.A."/>
            <person name="Pope W.H."/>
            <person name="Jacobs-Sera D."/>
            <person name="Hendrix R.W."/>
            <person name="Hatfull G.F."/>
        </authorList>
    </citation>
    <scope>NUCLEOTIDE SEQUENCE [LARGE SCALE GENOMIC DNA]</scope>
    <source>
        <strain evidence="5 6">PUDD_83A45</strain>
    </source>
</reference>
<dbReference type="STRING" id="156976.AK829_10690"/>
<gene>
    <name evidence="5" type="ORF">AK829_10690</name>
</gene>
<keyword evidence="6" id="KW-1185">Reference proteome</keyword>
<dbReference type="PROSITE" id="PS00175">
    <property type="entry name" value="PG_MUTASE"/>
    <property type="match status" value="1"/>
</dbReference>
<feature type="active site" description="Proton donor/acceptor" evidence="3">
    <location>
        <position position="85"/>
    </location>
</feature>
<dbReference type="Gene3D" id="3.40.50.1240">
    <property type="entry name" value="Phosphoglycerate mutase-like"/>
    <property type="match status" value="1"/>
</dbReference>
<keyword evidence="1" id="KW-0324">Glycolysis</keyword>
<proteinExistence type="predicted"/>
<protein>
    <submittedName>
        <fullName evidence="5">Phosphoglycerate mutase</fullName>
    </submittedName>
</protein>